<dbReference type="Gramene" id="Psat03G0415200-T1">
    <property type="protein sequence ID" value="KAI5429437.1"/>
    <property type="gene ID" value="KIW84_034152"/>
</dbReference>
<feature type="domain" description="Trichome birefringence-like N-terminal" evidence="9">
    <location>
        <begin position="84"/>
        <end position="137"/>
    </location>
</feature>
<dbReference type="PANTHER" id="PTHR32285:SF179">
    <property type="entry name" value="PMR5_CAS1P GDSL_SGNH-LIKE ACYL-ESTERASE FAMILY PROTEIN"/>
    <property type="match status" value="1"/>
</dbReference>
<keyword evidence="4" id="KW-0735">Signal-anchor</keyword>
<evidence type="ECO:0000259" key="8">
    <source>
        <dbReference type="Pfam" id="PF13839"/>
    </source>
</evidence>
<proteinExistence type="inferred from homology"/>
<dbReference type="GO" id="GO:0016020">
    <property type="term" value="C:membrane"/>
    <property type="evidence" value="ECO:0007669"/>
    <property type="project" value="UniProtKB-SubCell"/>
</dbReference>
<dbReference type="AlphaFoldDB" id="A0A9D4XYS7"/>
<dbReference type="EMBL" id="JAMSHJ010000003">
    <property type="protein sequence ID" value="KAI5429437.1"/>
    <property type="molecule type" value="Genomic_DNA"/>
</dbReference>
<accession>A0A9D4XYS7</accession>
<evidence type="ECO:0000256" key="2">
    <source>
        <dbReference type="ARBA" id="ARBA00007727"/>
    </source>
</evidence>
<dbReference type="Pfam" id="PF14416">
    <property type="entry name" value="PMR5N"/>
    <property type="match status" value="1"/>
</dbReference>
<organism evidence="10 11">
    <name type="scientific">Pisum sativum</name>
    <name type="common">Garden pea</name>
    <name type="synonym">Lathyrus oleraceus</name>
    <dbReference type="NCBI Taxonomy" id="3888"/>
    <lineage>
        <taxon>Eukaryota</taxon>
        <taxon>Viridiplantae</taxon>
        <taxon>Streptophyta</taxon>
        <taxon>Embryophyta</taxon>
        <taxon>Tracheophyta</taxon>
        <taxon>Spermatophyta</taxon>
        <taxon>Magnoliopsida</taxon>
        <taxon>eudicotyledons</taxon>
        <taxon>Gunneridae</taxon>
        <taxon>Pentapetalae</taxon>
        <taxon>rosids</taxon>
        <taxon>fabids</taxon>
        <taxon>Fabales</taxon>
        <taxon>Fabaceae</taxon>
        <taxon>Papilionoideae</taxon>
        <taxon>50 kb inversion clade</taxon>
        <taxon>NPAAA clade</taxon>
        <taxon>Hologalegina</taxon>
        <taxon>IRL clade</taxon>
        <taxon>Fabeae</taxon>
        <taxon>Lathyrus</taxon>
    </lineage>
</organism>
<dbReference type="InterPro" id="IPR025846">
    <property type="entry name" value="TBL_N"/>
</dbReference>
<evidence type="ECO:0000256" key="5">
    <source>
        <dbReference type="ARBA" id="ARBA00022989"/>
    </source>
</evidence>
<dbReference type="GO" id="GO:0016413">
    <property type="term" value="F:O-acetyltransferase activity"/>
    <property type="evidence" value="ECO:0007669"/>
    <property type="project" value="InterPro"/>
</dbReference>
<name>A0A9D4XYS7_PEA</name>
<gene>
    <name evidence="10" type="ORF">KIW84_034152</name>
</gene>
<comment type="similarity">
    <text evidence="2">Belongs to the PC-esterase family. TBL subfamily.</text>
</comment>
<evidence type="ECO:0000256" key="4">
    <source>
        <dbReference type="ARBA" id="ARBA00022968"/>
    </source>
</evidence>
<evidence type="ECO:0000313" key="10">
    <source>
        <dbReference type="EMBL" id="KAI5429437.1"/>
    </source>
</evidence>
<keyword evidence="5 7" id="KW-1133">Transmembrane helix</keyword>
<keyword evidence="3 7" id="KW-0812">Transmembrane</keyword>
<evidence type="ECO:0000313" key="11">
    <source>
        <dbReference type="Proteomes" id="UP001058974"/>
    </source>
</evidence>
<comment type="caution">
    <text evidence="10">The sequence shown here is derived from an EMBL/GenBank/DDBJ whole genome shotgun (WGS) entry which is preliminary data.</text>
</comment>
<feature type="transmembrane region" description="Helical" evidence="7">
    <location>
        <begin position="12"/>
        <end position="34"/>
    </location>
</feature>
<feature type="domain" description="Trichome birefringence-like C-terminal" evidence="8">
    <location>
        <begin position="139"/>
        <end position="426"/>
    </location>
</feature>
<evidence type="ECO:0000256" key="1">
    <source>
        <dbReference type="ARBA" id="ARBA00004167"/>
    </source>
</evidence>
<keyword evidence="11" id="KW-1185">Reference proteome</keyword>
<dbReference type="PANTHER" id="PTHR32285">
    <property type="entry name" value="PROTEIN TRICHOME BIREFRINGENCE-LIKE 9-RELATED"/>
    <property type="match status" value="1"/>
</dbReference>
<evidence type="ECO:0000259" key="9">
    <source>
        <dbReference type="Pfam" id="PF14416"/>
    </source>
</evidence>
<sequence>MIHSGIMKIHRGKVPFPIIIITIGFLVFIAVLYAERLSFLSSKSIFKFKPCPRKNTKPKPSEKKVDEEIVNETWIDDRFEFDTEECNIANGKWVFNQSIKPLYTDITCPYIDRQFSCVKNGRKDFDYQHWEWQPEDCTLPSFNAALALKKLQGKRLLFVGDSLQRNQWESFVCLVEWIIPEKMKSMKRGIVHSVFKAKEYNATVEFYWAPYLVESNTDINIIGDTKKRIIKVDAIKERAKNWTGVDILVFNTYVWWMSGATIKSLWGSFGNGYEGYEEFDTPVAYKLALKTWANWVDSTINPNKTKVFFTTMSPTHTRSQDWGNMKDEKCFNETKPVKKKKHWGTGSDKRIMSVVAKVAKKMKVPVTFINITQISEYRIDGHSNVYTETGGKLLTEEERTNPQNADCIHWCLPGVPDTWNQILLAMLLATLILPLEVRICHLKCEVGMVQWILVKIIALKLRNYDRVGDDDLAIMWLIMNQVKMCDEVRVYDTNNFEEGEGEDEIDEVEAVLDTTDGDGGDEEALFVGDRSTSYPPHQKPRTTIASFTSLFIDQLWSYYGTLVPPVRNDFYFLRNSIIRSPQLEVQISALNHVFQIQPPPKQISFESIDNGSFQS</sequence>
<evidence type="ECO:0000256" key="6">
    <source>
        <dbReference type="ARBA" id="ARBA00023136"/>
    </source>
</evidence>
<dbReference type="Proteomes" id="UP001058974">
    <property type="component" value="Chromosome 3"/>
</dbReference>
<evidence type="ECO:0000256" key="3">
    <source>
        <dbReference type="ARBA" id="ARBA00022692"/>
    </source>
</evidence>
<evidence type="ECO:0000256" key="7">
    <source>
        <dbReference type="SAM" id="Phobius"/>
    </source>
</evidence>
<dbReference type="InterPro" id="IPR026057">
    <property type="entry name" value="TBL_C"/>
</dbReference>
<dbReference type="InterPro" id="IPR029962">
    <property type="entry name" value="TBL"/>
</dbReference>
<protein>
    <submittedName>
        <fullName evidence="10">Transducin (Beta)-like 3</fullName>
    </submittedName>
</protein>
<keyword evidence="6 7" id="KW-0472">Membrane</keyword>
<comment type="subcellular location">
    <subcellularLocation>
        <location evidence="1">Membrane</location>
        <topology evidence="1">Single-pass membrane protein</topology>
    </subcellularLocation>
</comment>
<reference evidence="10 11" key="1">
    <citation type="journal article" date="2022" name="Nat. Genet.">
        <title>Improved pea reference genome and pan-genome highlight genomic features and evolutionary characteristics.</title>
        <authorList>
            <person name="Yang T."/>
            <person name="Liu R."/>
            <person name="Luo Y."/>
            <person name="Hu S."/>
            <person name="Wang D."/>
            <person name="Wang C."/>
            <person name="Pandey M.K."/>
            <person name="Ge S."/>
            <person name="Xu Q."/>
            <person name="Li N."/>
            <person name="Li G."/>
            <person name="Huang Y."/>
            <person name="Saxena R.K."/>
            <person name="Ji Y."/>
            <person name="Li M."/>
            <person name="Yan X."/>
            <person name="He Y."/>
            <person name="Liu Y."/>
            <person name="Wang X."/>
            <person name="Xiang C."/>
            <person name="Varshney R.K."/>
            <person name="Ding H."/>
            <person name="Gao S."/>
            <person name="Zong X."/>
        </authorList>
    </citation>
    <scope>NUCLEOTIDE SEQUENCE [LARGE SCALE GENOMIC DNA]</scope>
    <source>
        <strain evidence="10 11">cv. Zhongwan 6</strain>
    </source>
</reference>
<dbReference type="Pfam" id="PF13839">
    <property type="entry name" value="PC-Esterase"/>
    <property type="match status" value="1"/>
</dbReference>
<dbReference type="GO" id="GO:0005794">
    <property type="term" value="C:Golgi apparatus"/>
    <property type="evidence" value="ECO:0007669"/>
    <property type="project" value="TreeGrafter"/>
</dbReference>